<organism evidence="2 3">
    <name type="scientific">Vibrio ishigakensis</name>
    <dbReference type="NCBI Taxonomy" id="1481914"/>
    <lineage>
        <taxon>Bacteria</taxon>
        <taxon>Pseudomonadati</taxon>
        <taxon>Pseudomonadota</taxon>
        <taxon>Gammaproteobacteria</taxon>
        <taxon>Vibrionales</taxon>
        <taxon>Vibrionaceae</taxon>
        <taxon>Vibrio</taxon>
    </lineage>
</organism>
<evidence type="ECO:0000256" key="1">
    <source>
        <dbReference type="ARBA" id="ARBA00023002"/>
    </source>
</evidence>
<accession>A0A0B8PBK2</accession>
<dbReference type="EMBL" id="BBSA01000004">
    <property type="protein sequence ID" value="GAM61917.1"/>
    <property type="molecule type" value="Genomic_DNA"/>
</dbReference>
<dbReference type="PANTHER" id="PTHR11063">
    <property type="entry name" value="GLUTAMATE SEMIALDEHYDE DEHYDROGENASE"/>
    <property type="match status" value="1"/>
</dbReference>
<evidence type="ECO:0000313" key="3">
    <source>
        <dbReference type="Proteomes" id="UP000031670"/>
    </source>
</evidence>
<proteinExistence type="predicted"/>
<dbReference type="GO" id="GO:0004350">
    <property type="term" value="F:glutamate-5-semialdehyde dehydrogenase activity"/>
    <property type="evidence" value="ECO:0007669"/>
    <property type="project" value="TreeGrafter"/>
</dbReference>
<reference evidence="2 3" key="1">
    <citation type="submission" date="2015-01" db="EMBL/GenBank/DDBJ databases">
        <title>Vibrio sp. C5 JCM 19232 whole genome shotgun sequence.</title>
        <authorList>
            <person name="Sawabe T."/>
            <person name="Meirelles P."/>
            <person name="Feng G."/>
            <person name="Sayaka M."/>
            <person name="Hattori M."/>
            <person name="Ohkuma M."/>
        </authorList>
    </citation>
    <scope>NUCLEOTIDE SEQUENCE [LARGE SCALE GENOMIC DNA]</scope>
    <source>
        <strain evidence="2 3">JCM19232</strain>
    </source>
</reference>
<name>A0A0B8PBK2_9VIBR</name>
<sequence>MDLVKLGQQAKEASFALATTDTATKNKALAIMADELEKQSAIILEANALDISAARESGMGEALLDRLMLNEARLSAIADDVRNVIKLSDPVGSELDSRVLENGLALSRRRVPLGVVGVIYEARPNVTIDIASLCLKTGNAAFFVVAVRPSIQIWLW</sequence>
<evidence type="ECO:0000313" key="2">
    <source>
        <dbReference type="EMBL" id="GAM61917.1"/>
    </source>
</evidence>
<dbReference type="Gene3D" id="3.40.605.10">
    <property type="entry name" value="Aldehyde Dehydrogenase, Chain A, domain 1"/>
    <property type="match status" value="1"/>
</dbReference>
<gene>
    <name evidence="2" type="ORF">JCM19232_6222</name>
</gene>
<keyword evidence="1" id="KW-0560">Oxidoreductase</keyword>
<dbReference type="InterPro" id="IPR016162">
    <property type="entry name" value="Ald_DH_N"/>
</dbReference>
<dbReference type="AlphaFoldDB" id="A0A0B8PBK2"/>
<dbReference type="InterPro" id="IPR016161">
    <property type="entry name" value="Ald_DH/histidinol_DH"/>
</dbReference>
<protein>
    <submittedName>
        <fullName evidence="2">Gamma-glutamyl phosphate reductase</fullName>
    </submittedName>
</protein>
<dbReference type="Proteomes" id="UP000031670">
    <property type="component" value="Unassembled WGS sequence"/>
</dbReference>
<reference evidence="2 3" key="2">
    <citation type="submission" date="2015-01" db="EMBL/GenBank/DDBJ databases">
        <authorList>
            <consortium name="NBRP consortium"/>
            <person name="Sawabe T."/>
            <person name="Meirelles P."/>
            <person name="Feng G."/>
            <person name="Sayaka M."/>
            <person name="Hattori M."/>
            <person name="Ohkuma M."/>
        </authorList>
    </citation>
    <scope>NUCLEOTIDE SEQUENCE [LARGE SCALE GENOMIC DNA]</scope>
    <source>
        <strain evidence="2 3">JCM19232</strain>
    </source>
</reference>
<dbReference type="SUPFAM" id="SSF53720">
    <property type="entry name" value="ALDH-like"/>
    <property type="match status" value="1"/>
</dbReference>
<dbReference type="PANTHER" id="PTHR11063:SF8">
    <property type="entry name" value="DELTA-1-PYRROLINE-5-CARBOXYLATE SYNTHASE"/>
    <property type="match status" value="1"/>
</dbReference>
<comment type="caution">
    <text evidence="2">The sequence shown here is derived from an EMBL/GenBank/DDBJ whole genome shotgun (WGS) entry which is preliminary data.</text>
</comment>